<keyword evidence="1" id="KW-0472">Membrane</keyword>
<comment type="caution">
    <text evidence="2">The sequence shown here is derived from an EMBL/GenBank/DDBJ whole genome shotgun (WGS) entry which is preliminary data.</text>
</comment>
<dbReference type="EMBL" id="AZBU02000005">
    <property type="protein sequence ID" value="TKR76352.1"/>
    <property type="molecule type" value="Genomic_DNA"/>
</dbReference>
<keyword evidence="1" id="KW-0812">Transmembrane</keyword>
<sequence length="161" mass="17907">MTAWAARYSSDAIPGSGEWTGIANKKHLIAVGFPVDSGFVLMLLVCLSSFLTFKIAISAQVLINQVKKWRQDHFGGEDRIVFDINAAYFDPTATGQSRVAMTKRAIDVGAPSKKTKAGDVRGLDPEEKRYMANATVRVFSYYINKKNNPQYDPKKDLELVE</sequence>
<accession>A0A4U5N2L7</accession>
<feature type="transmembrane region" description="Helical" evidence="1">
    <location>
        <begin position="39"/>
        <end position="63"/>
    </location>
</feature>
<keyword evidence="1" id="KW-1133">Transmembrane helix</keyword>
<dbReference type="AlphaFoldDB" id="A0A4U5N2L7"/>
<name>A0A4U5N2L7_STECR</name>
<proteinExistence type="predicted"/>
<reference evidence="2 3" key="1">
    <citation type="journal article" date="2015" name="Genome Biol.">
        <title>Comparative genomics of Steinernema reveals deeply conserved gene regulatory networks.</title>
        <authorList>
            <person name="Dillman A.R."/>
            <person name="Macchietto M."/>
            <person name="Porter C.F."/>
            <person name="Rogers A."/>
            <person name="Williams B."/>
            <person name="Antoshechkin I."/>
            <person name="Lee M.M."/>
            <person name="Goodwin Z."/>
            <person name="Lu X."/>
            <person name="Lewis E.E."/>
            <person name="Goodrich-Blair H."/>
            <person name="Stock S.P."/>
            <person name="Adams B.J."/>
            <person name="Sternberg P.W."/>
            <person name="Mortazavi A."/>
        </authorList>
    </citation>
    <scope>NUCLEOTIDE SEQUENCE [LARGE SCALE GENOMIC DNA]</scope>
    <source>
        <strain evidence="2 3">ALL</strain>
    </source>
</reference>
<evidence type="ECO:0000313" key="2">
    <source>
        <dbReference type="EMBL" id="TKR76352.1"/>
    </source>
</evidence>
<protein>
    <submittedName>
        <fullName evidence="2">Uncharacterized protein</fullName>
    </submittedName>
</protein>
<evidence type="ECO:0000313" key="3">
    <source>
        <dbReference type="Proteomes" id="UP000298663"/>
    </source>
</evidence>
<dbReference type="Proteomes" id="UP000298663">
    <property type="component" value="Unassembled WGS sequence"/>
</dbReference>
<reference evidence="2 3" key="2">
    <citation type="journal article" date="2019" name="G3 (Bethesda)">
        <title>Hybrid Assembly of the Genome of the Entomopathogenic Nematode Steinernema carpocapsae Identifies the X-Chromosome.</title>
        <authorList>
            <person name="Serra L."/>
            <person name="Macchietto M."/>
            <person name="Macias-Munoz A."/>
            <person name="McGill C.J."/>
            <person name="Rodriguez I.M."/>
            <person name="Rodriguez B."/>
            <person name="Murad R."/>
            <person name="Mortazavi A."/>
        </authorList>
    </citation>
    <scope>NUCLEOTIDE SEQUENCE [LARGE SCALE GENOMIC DNA]</scope>
    <source>
        <strain evidence="2 3">ALL</strain>
    </source>
</reference>
<gene>
    <name evidence="2" type="ORF">L596_017501</name>
</gene>
<evidence type="ECO:0000256" key="1">
    <source>
        <dbReference type="SAM" id="Phobius"/>
    </source>
</evidence>
<organism evidence="2 3">
    <name type="scientific">Steinernema carpocapsae</name>
    <name type="common">Entomopathogenic nematode</name>
    <dbReference type="NCBI Taxonomy" id="34508"/>
    <lineage>
        <taxon>Eukaryota</taxon>
        <taxon>Metazoa</taxon>
        <taxon>Ecdysozoa</taxon>
        <taxon>Nematoda</taxon>
        <taxon>Chromadorea</taxon>
        <taxon>Rhabditida</taxon>
        <taxon>Tylenchina</taxon>
        <taxon>Panagrolaimomorpha</taxon>
        <taxon>Strongyloidoidea</taxon>
        <taxon>Steinernematidae</taxon>
        <taxon>Steinernema</taxon>
    </lineage>
</organism>
<keyword evidence="3" id="KW-1185">Reference proteome</keyword>